<accession>A0A5P1RH93</accession>
<dbReference type="Pfam" id="PF00015">
    <property type="entry name" value="MCPsignal"/>
    <property type="match status" value="1"/>
</dbReference>
<dbReference type="PANTHER" id="PTHR32089:SF112">
    <property type="entry name" value="LYSOZYME-LIKE PROTEIN-RELATED"/>
    <property type="match status" value="1"/>
</dbReference>
<dbReference type="PANTHER" id="PTHR32089">
    <property type="entry name" value="METHYL-ACCEPTING CHEMOTAXIS PROTEIN MCPB"/>
    <property type="match status" value="1"/>
</dbReference>
<dbReference type="SUPFAM" id="SSF58104">
    <property type="entry name" value="Methyl-accepting chemotaxis protein (MCP) signaling domain"/>
    <property type="match status" value="1"/>
</dbReference>
<dbReference type="Proteomes" id="UP000324760">
    <property type="component" value="Chromosome"/>
</dbReference>
<evidence type="ECO:0000313" key="5">
    <source>
        <dbReference type="EMBL" id="QEQ98411.1"/>
    </source>
</evidence>
<organism evidence="5 6">
    <name type="scientific">Neptunomonas concharum</name>
    <dbReference type="NCBI Taxonomy" id="1031538"/>
    <lineage>
        <taxon>Bacteria</taxon>
        <taxon>Pseudomonadati</taxon>
        <taxon>Pseudomonadota</taxon>
        <taxon>Gammaproteobacteria</taxon>
        <taxon>Oceanospirillales</taxon>
        <taxon>Oceanospirillaceae</taxon>
        <taxon>Neptunomonas</taxon>
    </lineage>
</organism>
<sequence>MVSSLLVMFLYDMNFLWLLQPILSTYIAFRLLQRTDNAIDALKTIYETLHNANQGRFHVRITKTARLGEVGKVAWEVNDFLDKVESYFKEVDSCFKHVAKGNYDRPALHRGLPGLLKQSLENINLALTEMQKGSQLLVANELHSELHSLNTSHLINNLRQTQDDLIRIGEEMARVETIANDNGNAAHSSQSSVREMVKALDNISTTINSVATVVNQLGKDSDRVKESLSIITDIADQTNLLALNAAIEAARAGEQGRGFAVVADEVKALSRRTKEAAVDVSATINTFSDRVEEMVSQASESNAIASEVNEMVNGFKDQFDTFSNGSKDTMIAVACAKDRAFGCLAKADHIIFKQNGYLALDHSTNRDKEIEATSVTHHQCRLGRWYYEGVGFETFSSTQAYQRLEMPHANVHAAVQKAISLRDADWVGDKSIKQEIVQAMSLAEEESYKILKYIDAMIDEQHTNTRA</sequence>
<evidence type="ECO:0000256" key="3">
    <source>
        <dbReference type="PROSITE-ProRule" id="PRU00284"/>
    </source>
</evidence>
<evidence type="ECO:0000313" key="6">
    <source>
        <dbReference type="Proteomes" id="UP000324760"/>
    </source>
</evidence>
<dbReference type="EMBL" id="CP043869">
    <property type="protein sequence ID" value="QEQ98411.1"/>
    <property type="molecule type" value="Genomic_DNA"/>
</dbReference>
<evidence type="ECO:0000256" key="1">
    <source>
        <dbReference type="ARBA" id="ARBA00004370"/>
    </source>
</evidence>
<evidence type="ECO:0000256" key="2">
    <source>
        <dbReference type="ARBA" id="ARBA00023224"/>
    </source>
</evidence>
<protein>
    <submittedName>
        <fullName evidence="5">Chemotaxis protein</fullName>
    </submittedName>
</protein>
<dbReference type="Gene3D" id="1.20.120.30">
    <property type="entry name" value="Aspartate receptor, ligand-binding domain"/>
    <property type="match status" value="1"/>
</dbReference>
<dbReference type="OrthoDB" id="9808588at2"/>
<gene>
    <name evidence="5" type="ORF">F0U83_10700</name>
</gene>
<dbReference type="Gene3D" id="1.10.287.950">
    <property type="entry name" value="Methyl-accepting chemotaxis protein"/>
    <property type="match status" value="1"/>
</dbReference>
<dbReference type="GO" id="GO:0016020">
    <property type="term" value="C:membrane"/>
    <property type="evidence" value="ECO:0007669"/>
    <property type="project" value="UniProtKB-SubCell"/>
</dbReference>
<dbReference type="GO" id="GO:0007165">
    <property type="term" value="P:signal transduction"/>
    <property type="evidence" value="ECO:0007669"/>
    <property type="project" value="UniProtKB-KW"/>
</dbReference>
<dbReference type="PROSITE" id="PS50111">
    <property type="entry name" value="CHEMOTAXIS_TRANSDUC_2"/>
    <property type="match status" value="1"/>
</dbReference>
<evidence type="ECO:0000259" key="4">
    <source>
        <dbReference type="PROSITE" id="PS50111"/>
    </source>
</evidence>
<keyword evidence="6" id="KW-1185">Reference proteome</keyword>
<name>A0A5P1RH93_9GAMM</name>
<keyword evidence="2 3" id="KW-0807">Transducer</keyword>
<dbReference type="Pfam" id="PF13682">
    <property type="entry name" value="CZB"/>
    <property type="match status" value="1"/>
</dbReference>
<dbReference type="SMART" id="SM00283">
    <property type="entry name" value="MA"/>
    <property type="match status" value="1"/>
</dbReference>
<reference evidence="5 6" key="1">
    <citation type="journal article" date="2019" name="Biochem. Eng. J.">
        <title>Metabolic engineering of the marine bacteria Neptunomonas concharum for the production of acetoin and meso-2,3-butanediol from acetate.</title>
        <authorList>
            <person name="Li W."/>
            <person name="Pu N."/>
            <person name="Liu C.-X."/>
            <person name="Yuan Q.-P."/>
            <person name="Li Z.-J."/>
        </authorList>
    </citation>
    <scope>NUCLEOTIDE SEQUENCE [LARGE SCALE GENOMIC DNA]</scope>
    <source>
        <strain evidence="5 6">JCM17730</strain>
    </source>
</reference>
<dbReference type="AlphaFoldDB" id="A0A5P1RH93"/>
<dbReference type="GO" id="GO:0006935">
    <property type="term" value="P:chemotaxis"/>
    <property type="evidence" value="ECO:0007669"/>
    <property type="project" value="UniProtKB-ARBA"/>
</dbReference>
<comment type="subcellular location">
    <subcellularLocation>
        <location evidence="1">Membrane</location>
    </subcellularLocation>
</comment>
<dbReference type="KEGG" id="ncu:F0U83_10700"/>
<feature type="domain" description="Methyl-accepting transducer" evidence="4">
    <location>
        <begin position="157"/>
        <end position="329"/>
    </location>
</feature>
<dbReference type="InterPro" id="IPR004089">
    <property type="entry name" value="MCPsignal_dom"/>
</dbReference>
<dbReference type="InterPro" id="IPR025991">
    <property type="entry name" value="Chemoreceptor_zinc-bind_dom"/>
</dbReference>
<proteinExistence type="predicted"/>